<accession>A0A1G2M2P8</accession>
<dbReference type="SMART" id="SM00014">
    <property type="entry name" value="acidPPc"/>
    <property type="match status" value="1"/>
</dbReference>
<feature type="transmembrane region" description="Helical" evidence="1">
    <location>
        <begin position="195"/>
        <end position="212"/>
    </location>
</feature>
<proteinExistence type="predicted"/>
<feature type="transmembrane region" description="Helical" evidence="1">
    <location>
        <begin position="246"/>
        <end position="267"/>
    </location>
</feature>
<sequence length="272" mass="29134">MGSIISATKPTMEPVNAVVAAAMMRRTLISKAITGKSLAEKREGENAKEERAALRQSRRAALSFWRYNTLMPSRTSSLTILAGILSLLAVIVIGVLLGELKTPIPTDLSLSVTSSQVLLILAIVFTQLGSGWLAIIISLWAIIALALTMQWRNLATWILSIGIVGISIPILKILFHIPRPLSLLVETVGFSYPSGHTATATSLCVLILLISLSKYSGSRKIIFTSICILVPLLVGTSRLLLGAHSFIDILGGLLLGTGVTLICFGLLRPRIA</sequence>
<keyword evidence="1" id="KW-0472">Membrane</keyword>
<dbReference type="InterPro" id="IPR036938">
    <property type="entry name" value="PAP2/HPO_sf"/>
</dbReference>
<dbReference type="EMBL" id="MHRF01000007">
    <property type="protein sequence ID" value="OHA18176.1"/>
    <property type="molecule type" value="Genomic_DNA"/>
</dbReference>
<protein>
    <recommendedName>
        <fullName evidence="2">Phosphatidic acid phosphatase type 2/haloperoxidase domain-containing protein</fullName>
    </recommendedName>
</protein>
<feature type="transmembrane region" description="Helical" evidence="1">
    <location>
        <begin position="117"/>
        <end position="147"/>
    </location>
</feature>
<dbReference type="SUPFAM" id="SSF48317">
    <property type="entry name" value="Acid phosphatase/Vanadium-dependent haloperoxidase"/>
    <property type="match status" value="1"/>
</dbReference>
<gene>
    <name evidence="3" type="ORF">A2664_01760</name>
</gene>
<dbReference type="Gene3D" id="1.20.144.10">
    <property type="entry name" value="Phosphatidic acid phosphatase type 2/haloperoxidase"/>
    <property type="match status" value="1"/>
</dbReference>
<name>A0A1G2M2P8_9BACT</name>
<evidence type="ECO:0000256" key="1">
    <source>
        <dbReference type="SAM" id="Phobius"/>
    </source>
</evidence>
<feature type="transmembrane region" description="Helical" evidence="1">
    <location>
        <begin position="221"/>
        <end position="240"/>
    </location>
</feature>
<dbReference type="STRING" id="1802301.A2664_01760"/>
<evidence type="ECO:0000313" key="4">
    <source>
        <dbReference type="Proteomes" id="UP000178873"/>
    </source>
</evidence>
<reference evidence="3 4" key="1">
    <citation type="journal article" date="2016" name="Nat. Commun.">
        <title>Thousands of microbial genomes shed light on interconnected biogeochemical processes in an aquifer system.</title>
        <authorList>
            <person name="Anantharaman K."/>
            <person name="Brown C.T."/>
            <person name="Hug L.A."/>
            <person name="Sharon I."/>
            <person name="Castelle C.J."/>
            <person name="Probst A.J."/>
            <person name="Thomas B.C."/>
            <person name="Singh A."/>
            <person name="Wilkins M.J."/>
            <person name="Karaoz U."/>
            <person name="Brodie E.L."/>
            <person name="Williams K.H."/>
            <person name="Hubbard S.S."/>
            <person name="Banfield J.F."/>
        </authorList>
    </citation>
    <scope>NUCLEOTIDE SEQUENCE [LARGE SCALE GENOMIC DNA]</scope>
</reference>
<evidence type="ECO:0000313" key="3">
    <source>
        <dbReference type="EMBL" id="OHA18176.1"/>
    </source>
</evidence>
<keyword evidence="1" id="KW-1133">Transmembrane helix</keyword>
<keyword evidence="1" id="KW-0812">Transmembrane</keyword>
<dbReference type="Pfam" id="PF01569">
    <property type="entry name" value="PAP2"/>
    <property type="match status" value="1"/>
</dbReference>
<comment type="caution">
    <text evidence="3">The sequence shown here is derived from an EMBL/GenBank/DDBJ whole genome shotgun (WGS) entry which is preliminary data.</text>
</comment>
<feature type="domain" description="Phosphatidic acid phosphatase type 2/haloperoxidase" evidence="2">
    <location>
        <begin position="154"/>
        <end position="264"/>
    </location>
</feature>
<feature type="transmembrane region" description="Helical" evidence="1">
    <location>
        <begin position="154"/>
        <end position="175"/>
    </location>
</feature>
<feature type="transmembrane region" description="Helical" evidence="1">
    <location>
        <begin position="78"/>
        <end position="97"/>
    </location>
</feature>
<dbReference type="PANTHER" id="PTHR14969:SF13">
    <property type="entry name" value="AT30094P"/>
    <property type="match status" value="1"/>
</dbReference>
<dbReference type="Proteomes" id="UP000178873">
    <property type="component" value="Unassembled WGS sequence"/>
</dbReference>
<organism evidence="3 4">
    <name type="scientific">Candidatus Taylorbacteria bacterium RIFCSPHIGHO2_01_FULL_46_22b</name>
    <dbReference type="NCBI Taxonomy" id="1802301"/>
    <lineage>
        <taxon>Bacteria</taxon>
        <taxon>Candidatus Tayloriibacteriota</taxon>
    </lineage>
</organism>
<dbReference type="AlphaFoldDB" id="A0A1G2M2P8"/>
<dbReference type="InterPro" id="IPR000326">
    <property type="entry name" value="PAP2/HPO"/>
</dbReference>
<evidence type="ECO:0000259" key="2">
    <source>
        <dbReference type="SMART" id="SM00014"/>
    </source>
</evidence>
<dbReference type="PANTHER" id="PTHR14969">
    <property type="entry name" value="SPHINGOSINE-1-PHOSPHATE PHOSPHOHYDROLASE"/>
    <property type="match status" value="1"/>
</dbReference>